<dbReference type="EMBL" id="PKPP01011584">
    <property type="protein sequence ID" value="PWA43881.1"/>
    <property type="molecule type" value="Genomic_DNA"/>
</dbReference>
<feature type="chain" id="PRO_5015489640" evidence="1">
    <location>
        <begin position="25"/>
        <end position="144"/>
    </location>
</feature>
<gene>
    <name evidence="2" type="ORF">CTI12_AA531490</name>
</gene>
<organism evidence="2 3">
    <name type="scientific">Artemisia annua</name>
    <name type="common">Sweet wormwood</name>
    <dbReference type="NCBI Taxonomy" id="35608"/>
    <lineage>
        <taxon>Eukaryota</taxon>
        <taxon>Viridiplantae</taxon>
        <taxon>Streptophyta</taxon>
        <taxon>Embryophyta</taxon>
        <taxon>Tracheophyta</taxon>
        <taxon>Spermatophyta</taxon>
        <taxon>Magnoliopsida</taxon>
        <taxon>eudicotyledons</taxon>
        <taxon>Gunneridae</taxon>
        <taxon>Pentapetalae</taxon>
        <taxon>asterids</taxon>
        <taxon>campanulids</taxon>
        <taxon>Asterales</taxon>
        <taxon>Asteraceae</taxon>
        <taxon>Asteroideae</taxon>
        <taxon>Anthemideae</taxon>
        <taxon>Artemisiinae</taxon>
        <taxon>Artemisia</taxon>
    </lineage>
</organism>
<proteinExistence type="predicted"/>
<feature type="signal peptide" evidence="1">
    <location>
        <begin position="1"/>
        <end position="24"/>
    </location>
</feature>
<evidence type="ECO:0000313" key="3">
    <source>
        <dbReference type="Proteomes" id="UP000245207"/>
    </source>
</evidence>
<comment type="caution">
    <text evidence="2">The sequence shown here is derived from an EMBL/GenBank/DDBJ whole genome shotgun (WGS) entry which is preliminary data.</text>
</comment>
<dbReference type="Proteomes" id="UP000245207">
    <property type="component" value="Unassembled WGS sequence"/>
</dbReference>
<name>A0A2U1L4E7_ARTAN</name>
<dbReference type="AlphaFoldDB" id="A0A2U1L4E7"/>
<evidence type="ECO:0000313" key="2">
    <source>
        <dbReference type="EMBL" id="PWA43881.1"/>
    </source>
</evidence>
<sequence>MAILNKKSMLFLLATILLICSSYADDHLSSARRELRTLFNSGKFNIRFGNTNLPYDIHKLTKYKERIDKSQDLLEESLEQIIEKHKEKDEVSKKEIEKLYAHFNKICTDFYHCKPSDKCRGTLCASKYYYKLKLDCKTECGGKE</sequence>
<evidence type="ECO:0000256" key="1">
    <source>
        <dbReference type="SAM" id="SignalP"/>
    </source>
</evidence>
<keyword evidence="3" id="KW-1185">Reference proteome</keyword>
<keyword evidence="1" id="KW-0732">Signal</keyword>
<reference evidence="2 3" key="1">
    <citation type="journal article" date="2018" name="Mol. Plant">
        <title>The genome of Artemisia annua provides insight into the evolution of Asteraceae family and artemisinin biosynthesis.</title>
        <authorList>
            <person name="Shen Q."/>
            <person name="Zhang L."/>
            <person name="Liao Z."/>
            <person name="Wang S."/>
            <person name="Yan T."/>
            <person name="Shi P."/>
            <person name="Liu M."/>
            <person name="Fu X."/>
            <person name="Pan Q."/>
            <person name="Wang Y."/>
            <person name="Lv Z."/>
            <person name="Lu X."/>
            <person name="Zhang F."/>
            <person name="Jiang W."/>
            <person name="Ma Y."/>
            <person name="Chen M."/>
            <person name="Hao X."/>
            <person name="Li L."/>
            <person name="Tang Y."/>
            <person name="Lv G."/>
            <person name="Zhou Y."/>
            <person name="Sun X."/>
            <person name="Brodelius P.E."/>
            <person name="Rose J.K.C."/>
            <person name="Tang K."/>
        </authorList>
    </citation>
    <scope>NUCLEOTIDE SEQUENCE [LARGE SCALE GENOMIC DNA]</scope>
    <source>
        <strain evidence="3">cv. Huhao1</strain>
        <tissue evidence="2">Leaf</tissue>
    </source>
</reference>
<accession>A0A2U1L4E7</accession>
<protein>
    <submittedName>
        <fullName evidence="2">Uncharacterized protein</fullName>
    </submittedName>
</protein>